<dbReference type="SUPFAM" id="SSF47473">
    <property type="entry name" value="EF-hand"/>
    <property type="match status" value="1"/>
</dbReference>
<dbReference type="PROSITE" id="PS51465">
    <property type="entry name" value="KAZAL_2"/>
    <property type="match status" value="1"/>
</dbReference>
<dbReference type="SMART" id="SM00280">
    <property type="entry name" value="KAZAL"/>
    <property type="match status" value="1"/>
</dbReference>
<feature type="domain" description="Kazal-like" evidence="6">
    <location>
        <begin position="50"/>
        <end position="101"/>
    </location>
</feature>
<dbReference type="OrthoDB" id="6426963at2759"/>
<protein>
    <recommendedName>
        <fullName evidence="6">Kazal-like domain-containing protein</fullName>
    </recommendedName>
</protein>
<evidence type="ECO:0000256" key="3">
    <source>
        <dbReference type="ARBA" id="ARBA00022729"/>
    </source>
</evidence>
<name>A0A443SS34_9ACAR</name>
<reference evidence="7 8" key="1">
    <citation type="journal article" date="2018" name="Gigascience">
        <title>Genomes of trombidid mites reveal novel predicted allergens and laterally-transferred genes associated with secondary metabolism.</title>
        <authorList>
            <person name="Dong X."/>
            <person name="Chaisiri K."/>
            <person name="Xia D."/>
            <person name="Armstrong S.D."/>
            <person name="Fang Y."/>
            <person name="Donnelly M.J."/>
            <person name="Kadowaki T."/>
            <person name="McGarry J.W."/>
            <person name="Darby A.C."/>
            <person name="Makepeace B.L."/>
        </authorList>
    </citation>
    <scope>NUCLEOTIDE SEQUENCE [LARGE SCALE GENOMIC DNA]</scope>
    <source>
        <strain evidence="7">UoL-UT</strain>
    </source>
</reference>
<keyword evidence="4" id="KW-1015">Disulfide bond</keyword>
<comment type="subcellular location">
    <subcellularLocation>
        <location evidence="1">Secreted</location>
    </subcellularLocation>
</comment>
<dbReference type="GO" id="GO:0005518">
    <property type="term" value="F:collagen binding"/>
    <property type="evidence" value="ECO:0007669"/>
    <property type="project" value="TreeGrafter"/>
</dbReference>
<evidence type="ECO:0000259" key="6">
    <source>
        <dbReference type="PROSITE" id="PS51465"/>
    </source>
</evidence>
<dbReference type="Gene3D" id="1.10.238.10">
    <property type="entry name" value="EF-hand"/>
    <property type="match status" value="1"/>
</dbReference>
<dbReference type="PANTHER" id="PTHR13866">
    <property type="entry name" value="SPARC OSTEONECTIN"/>
    <property type="match status" value="1"/>
</dbReference>
<dbReference type="GO" id="GO:0005509">
    <property type="term" value="F:calcium ion binding"/>
    <property type="evidence" value="ECO:0007669"/>
    <property type="project" value="InterPro"/>
</dbReference>
<keyword evidence="2" id="KW-0964">Secreted</keyword>
<comment type="caution">
    <text evidence="7">The sequence shown here is derived from an EMBL/GenBank/DDBJ whole genome shotgun (WGS) entry which is preliminary data.</text>
</comment>
<dbReference type="InterPro" id="IPR002350">
    <property type="entry name" value="Kazal_dom"/>
</dbReference>
<proteinExistence type="predicted"/>
<dbReference type="STRING" id="299467.A0A443SS34"/>
<dbReference type="EMBL" id="NCKV01000544">
    <property type="protein sequence ID" value="RWS30333.1"/>
    <property type="molecule type" value="Genomic_DNA"/>
</dbReference>
<dbReference type="Pfam" id="PF07648">
    <property type="entry name" value="Kazal_2"/>
    <property type="match status" value="1"/>
</dbReference>
<evidence type="ECO:0000313" key="8">
    <source>
        <dbReference type="Proteomes" id="UP000288716"/>
    </source>
</evidence>
<dbReference type="Gene3D" id="3.30.60.30">
    <property type="match status" value="1"/>
</dbReference>
<evidence type="ECO:0000256" key="5">
    <source>
        <dbReference type="ARBA" id="ARBA00023180"/>
    </source>
</evidence>
<dbReference type="InterPro" id="IPR036058">
    <property type="entry name" value="Kazal_dom_sf"/>
</dbReference>
<dbReference type="Pfam" id="PF10591">
    <property type="entry name" value="SPARC_Ca_bdg"/>
    <property type="match status" value="1"/>
</dbReference>
<dbReference type="SUPFAM" id="SSF100895">
    <property type="entry name" value="Kazal-type serine protease inhibitors"/>
    <property type="match status" value="1"/>
</dbReference>
<dbReference type="VEuPathDB" id="VectorBase:LDEU001705"/>
<evidence type="ECO:0000256" key="1">
    <source>
        <dbReference type="ARBA" id="ARBA00004613"/>
    </source>
</evidence>
<organism evidence="7 8">
    <name type="scientific">Leptotrombidium deliense</name>
    <dbReference type="NCBI Taxonomy" id="299467"/>
    <lineage>
        <taxon>Eukaryota</taxon>
        <taxon>Metazoa</taxon>
        <taxon>Ecdysozoa</taxon>
        <taxon>Arthropoda</taxon>
        <taxon>Chelicerata</taxon>
        <taxon>Arachnida</taxon>
        <taxon>Acari</taxon>
        <taxon>Acariformes</taxon>
        <taxon>Trombidiformes</taxon>
        <taxon>Prostigmata</taxon>
        <taxon>Anystina</taxon>
        <taxon>Parasitengona</taxon>
        <taxon>Trombiculoidea</taxon>
        <taxon>Trombiculidae</taxon>
        <taxon>Leptotrombidium</taxon>
    </lineage>
</organism>
<evidence type="ECO:0000313" key="7">
    <source>
        <dbReference type="EMBL" id="RWS30333.1"/>
    </source>
</evidence>
<evidence type="ECO:0000256" key="4">
    <source>
        <dbReference type="ARBA" id="ARBA00023157"/>
    </source>
</evidence>
<dbReference type="GO" id="GO:0005615">
    <property type="term" value="C:extracellular space"/>
    <property type="evidence" value="ECO:0007669"/>
    <property type="project" value="TreeGrafter"/>
</dbReference>
<keyword evidence="8" id="KW-1185">Reference proteome</keyword>
<gene>
    <name evidence="7" type="ORF">B4U80_12669</name>
</gene>
<dbReference type="InterPro" id="IPR011992">
    <property type="entry name" value="EF-hand-dom_pair"/>
</dbReference>
<dbReference type="PANTHER" id="PTHR13866:SF30">
    <property type="match status" value="1"/>
</dbReference>
<keyword evidence="3" id="KW-0732">Signal</keyword>
<dbReference type="Proteomes" id="UP000288716">
    <property type="component" value="Unassembled WGS sequence"/>
</dbReference>
<dbReference type="CDD" id="cd00104">
    <property type="entry name" value="KAZAL_FS"/>
    <property type="match status" value="1"/>
</dbReference>
<accession>A0A443SS34</accession>
<dbReference type="GO" id="GO:0050840">
    <property type="term" value="F:extracellular matrix binding"/>
    <property type="evidence" value="ECO:0007669"/>
    <property type="project" value="TreeGrafter"/>
</dbReference>
<dbReference type="InterPro" id="IPR019577">
    <property type="entry name" value="SPARC/Testican_Ca-bd-dom"/>
</dbReference>
<dbReference type="AlphaFoldDB" id="A0A443SS34"/>
<sequence>MNEYCVIKSKSMAVCVQRGTRKSNEAKSSKRKEKKSRYRSEFFDFDPNINRKVMKCKQCPAVRPNFYCGTDNETYSSLCRLEFHNCIHKTNVQVACNGFCPCKANKNSVELAKESRMKQRINKHLNELKQKSRFNKLEKFKKTIANSAIDKTQLKSNSFGSAKYSKKCSKNELQVMGSRLLDWFTVVSSDQKRVQKESKLKKRIAGCKPEIGWMFHHFDVDGDLKLSLKKELYDLEHDEREKCLKQYLDGCDEDRDTYLKPYEWCSCFQKKSMYSFVSHRESSVYLETR</sequence>
<evidence type="ECO:0000256" key="2">
    <source>
        <dbReference type="ARBA" id="ARBA00022525"/>
    </source>
</evidence>
<keyword evidence="5" id="KW-0325">Glycoprotein</keyword>